<evidence type="ECO:0000256" key="1">
    <source>
        <dbReference type="SAM" id="SignalP"/>
    </source>
</evidence>
<feature type="signal peptide" evidence="1">
    <location>
        <begin position="1"/>
        <end position="17"/>
    </location>
</feature>
<feature type="chain" id="PRO_5041465885" evidence="1">
    <location>
        <begin position="18"/>
        <end position="76"/>
    </location>
</feature>
<gene>
    <name evidence="2" type="ORF">QR680_013064</name>
</gene>
<sequence>MRFSVLLVVVLFTSAASFRLERDKSFRAAIEMLRQSYPGLSLPYVPMKKTTQMFRFRRAPRRPLWDYRLRMMPNFF</sequence>
<protein>
    <submittedName>
        <fullName evidence="2">Uncharacterized protein</fullName>
    </submittedName>
</protein>
<keyword evidence="3" id="KW-1185">Reference proteome</keyword>
<dbReference type="Proteomes" id="UP001175271">
    <property type="component" value="Unassembled WGS sequence"/>
</dbReference>
<evidence type="ECO:0000313" key="3">
    <source>
        <dbReference type="Proteomes" id="UP001175271"/>
    </source>
</evidence>
<evidence type="ECO:0000313" key="2">
    <source>
        <dbReference type="EMBL" id="KAK0417531.1"/>
    </source>
</evidence>
<dbReference type="EMBL" id="JAUCMV010000002">
    <property type="protein sequence ID" value="KAK0417531.1"/>
    <property type="molecule type" value="Genomic_DNA"/>
</dbReference>
<comment type="caution">
    <text evidence="2">The sequence shown here is derived from an EMBL/GenBank/DDBJ whole genome shotgun (WGS) entry which is preliminary data.</text>
</comment>
<dbReference type="AlphaFoldDB" id="A0AA39I493"/>
<accession>A0AA39I493</accession>
<keyword evidence="1" id="KW-0732">Signal</keyword>
<proteinExistence type="predicted"/>
<name>A0AA39I493_9BILA</name>
<reference evidence="2" key="1">
    <citation type="submission" date="2023-06" db="EMBL/GenBank/DDBJ databases">
        <title>Genomic analysis of the entomopathogenic nematode Steinernema hermaphroditum.</title>
        <authorList>
            <person name="Schwarz E.M."/>
            <person name="Heppert J.K."/>
            <person name="Baniya A."/>
            <person name="Schwartz H.T."/>
            <person name="Tan C.-H."/>
            <person name="Antoshechkin I."/>
            <person name="Sternberg P.W."/>
            <person name="Goodrich-Blair H."/>
            <person name="Dillman A.R."/>
        </authorList>
    </citation>
    <scope>NUCLEOTIDE SEQUENCE</scope>
    <source>
        <strain evidence="2">PS9179</strain>
        <tissue evidence="2">Whole animal</tissue>
    </source>
</reference>
<organism evidence="2 3">
    <name type="scientific">Steinernema hermaphroditum</name>
    <dbReference type="NCBI Taxonomy" id="289476"/>
    <lineage>
        <taxon>Eukaryota</taxon>
        <taxon>Metazoa</taxon>
        <taxon>Ecdysozoa</taxon>
        <taxon>Nematoda</taxon>
        <taxon>Chromadorea</taxon>
        <taxon>Rhabditida</taxon>
        <taxon>Tylenchina</taxon>
        <taxon>Panagrolaimomorpha</taxon>
        <taxon>Strongyloidoidea</taxon>
        <taxon>Steinernematidae</taxon>
        <taxon>Steinernema</taxon>
    </lineage>
</organism>